<comment type="caution">
    <text evidence="1">The sequence shown here is derived from an EMBL/GenBank/DDBJ whole genome shotgun (WGS) entry which is preliminary data.</text>
</comment>
<reference evidence="1 2" key="1">
    <citation type="journal article" date="2016" name="DNA Res.">
        <title>The draft genome of MD-2 pineapple using hybrid error correction of long reads.</title>
        <authorList>
            <person name="Redwan R.M."/>
            <person name="Saidin A."/>
            <person name="Kumar S.V."/>
        </authorList>
    </citation>
    <scope>NUCLEOTIDE SEQUENCE [LARGE SCALE GENOMIC DNA]</scope>
    <source>
        <strain evidence="2">cv. MD2</strain>
        <tissue evidence="1">Leaf</tissue>
    </source>
</reference>
<organism evidence="1 2">
    <name type="scientific">Ananas comosus</name>
    <name type="common">Pineapple</name>
    <name type="synonym">Ananas ananas</name>
    <dbReference type="NCBI Taxonomy" id="4615"/>
    <lineage>
        <taxon>Eukaryota</taxon>
        <taxon>Viridiplantae</taxon>
        <taxon>Streptophyta</taxon>
        <taxon>Embryophyta</taxon>
        <taxon>Tracheophyta</taxon>
        <taxon>Spermatophyta</taxon>
        <taxon>Magnoliopsida</taxon>
        <taxon>Liliopsida</taxon>
        <taxon>Poales</taxon>
        <taxon>Bromeliaceae</taxon>
        <taxon>Bromelioideae</taxon>
        <taxon>Ananas</taxon>
    </lineage>
</organism>
<dbReference type="EMBL" id="LSRQ01001206">
    <property type="protein sequence ID" value="OAY78831.1"/>
    <property type="molecule type" value="Genomic_DNA"/>
</dbReference>
<proteinExistence type="predicted"/>
<evidence type="ECO:0000313" key="1">
    <source>
        <dbReference type="EMBL" id="OAY78831.1"/>
    </source>
</evidence>
<gene>
    <name evidence="1" type="ORF">ACMD2_23444</name>
</gene>
<dbReference type="Proteomes" id="UP000092600">
    <property type="component" value="Unassembled WGS sequence"/>
</dbReference>
<sequence>MDGYTTPNNRLERVVWQIEALEVDRSCRTAGNQLRRFITSGGCEGEAEVLKFLHCAEFQHRLLAIGIGKENLVKLQIGGCKGEVGVQNFSISTLLLGAEKKACWSCELRCVSPIFG</sequence>
<name>A0A199VPI8_ANACO</name>
<protein>
    <submittedName>
        <fullName evidence="1">Uncharacterized protein</fullName>
    </submittedName>
</protein>
<accession>A0A199VPI8</accession>
<dbReference type="AlphaFoldDB" id="A0A199VPI8"/>
<evidence type="ECO:0000313" key="2">
    <source>
        <dbReference type="Proteomes" id="UP000092600"/>
    </source>
</evidence>